<dbReference type="Proteomes" id="UP000092024">
    <property type="component" value="Unassembled WGS sequence"/>
</dbReference>
<dbReference type="OrthoDB" id="9794671at2"/>
<evidence type="ECO:0000256" key="1">
    <source>
        <dbReference type="ARBA" id="ARBA00022729"/>
    </source>
</evidence>
<feature type="chain" id="PRO_5008340235" description="Glycosyl hydrolase-like 10 domain-containing protein" evidence="2">
    <location>
        <begin position="27"/>
        <end position="548"/>
    </location>
</feature>
<organism evidence="5 6">
    <name type="scientific">Paenibacillus oryzae</name>
    <dbReference type="NCBI Taxonomy" id="1844972"/>
    <lineage>
        <taxon>Bacteria</taxon>
        <taxon>Bacillati</taxon>
        <taxon>Bacillota</taxon>
        <taxon>Bacilli</taxon>
        <taxon>Bacillales</taxon>
        <taxon>Paenibacillaceae</taxon>
        <taxon>Paenibacillus</taxon>
    </lineage>
</organism>
<accession>A0A1A5YC18</accession>
<keyword evidence="1 2" id="KW-0732">Signal</keyword>
<dbReference type="InterPro" id="IPR036582">
    <property type="entry name" value="Mao_N_sf"/>
</dbReference>
<dbReference type="SUPFAM" id="SSF51445">
    <property type="entry name" value="(Trans)glycosidases"/>
    <property type="match status" value="1"/>
</dbReference>
<keyword evidence="6" id="KW-1185">Reference proteome</keyword>
<dbReference type="RefSeq" id="WP_068686720.1">
    <property type="nucleotide sequence ID" value="NZ_LYPA01000075.1"/>
</dbReference>
<proteinExistence type="predicted"/>
<evidence type="ECO:0000313" key="6">
    <source>
        <dbReference type="Proteomes" id="UP000092024"/>
    </source>
</evidence>
<reference evidence="5 6" key="1">
    <citation type="submission" date="2016-05" db="EMBL/GenBank/DDBJ databases">
        <title>Paenibacillus oryzae. sp. nov., isolated from the rice root.</title>
        <authorList>
            <person name="Zhang J."/>
            <person name="Zhang X."/>
        </authorList>
    </citation>
    <scope>NUCLEOTIDE SEQUENCE [LARGE SCALE GENOMIC DNA]</scope>
    <source>
        <strain evidence="5 6">1DrF-4</strain>
    </source>
</reference>
<protein>
    <recommendedName>
        <fullName evidence="7">Glycosyl hydrolase-like 10 domain-containing protein</fullName>
    </recommendedName>
</protein>
<dbReference type="Gene3D" id="3.30.457.10">
    <property type="entry name" value="Copper amine oxidase-like, N-terminal domain"/>
    <property type="match status" value="1"/>
</dbReference>
<feature type="domain" description="Glycosyl hydrolase-like 10" evidence="3">
    <location>
        <begin position="184"/>
        <end position="493"/>
    </location>
</feature>
<feature type="signal peptide" evidence="2">
    <location>
        <begin position="1"/>
        <end position="26"/>
    </location>
</feature>
<sequence length="548" mass="61349">MIARKTVGWLLIVMMFLALAIPSAQAAALPDGASSGSKEIEIILDGKVIQSDVPPYILPKVFVTMVPLRVISEELGAKVVWNEKDQQVVIAGKDNTYLMMEKGSKIATVNGQAIPLEASVELKNKRMMVPLRFVSEQLGLKVDWSQQLRRITLTTQGAALEQPDQDPVDGNIDAGIEEPEQAGLRGVWISTVYNLDWPSTASYGNAVKQMDEYRKLLDELQALGINAVFVQVRAAADAIYPSLLVPWATSLTGTQGQAPGYDPLALIIEETHARNMEFHAWFNPFRASVDAKLEKLASNHIAKQQPDWIVNASNKLYINPGVPQARQHIIEAISEVARNYNIDGIHLDDYFYPSNVAFADDAAFKAYNPEKLRSKGDWRRNNINMFVRDLGLAIKAINPDISYGISPFGVWRNQKDDPTGSDTKAGVTAYDSMFADVRTWIKQGWIDYINPQLYWSLSLPVARYDKLVDWWVQEVQGTGVDLYIGHSPYKLGTKEAGWDSAQELVNQLDYNKQYPQITGDVFFSAKDLMRNPLNIKEALQTYYMNSIN</sequence>
<dbReference type="InterPro" id="IPR012854">
    <property type="entry name" value="Cu_amine_oxidase-like_N"/>
</dbReference>
<dbReference type="AlphaFoldDB" id="A0A1A5YC18"/>
<dbReference type="PANTHER" id="PTHR43405">
    <property type="entry name" value="GLYCOSYL HYDROLASE DIGH"/>
    <property type="match status" value="1"/>
</dbReference>
<dbReference type="STRING" id="1844972.A7K91_23885"/>
<name>A0A1A5YC18_9BACL</name>
<comment type="caution">
    <text evidence="5">The sequence shown here is derived from an EMBL/GenBank/DDBJ whole genome shotgun (WGS) entry which is preliminary data.</text>
</comment>
<dbReference type="InterPro" id="IPR052177">
    <property type="entry name" value="Divisome_Glycosyl_Hydrolase"/>
</dbReference>
<dbReference type="InterPro" id="IPR003790">
    <property type="entry name" value="GHL10"/>
</dbReference>
<dbReference type="PANTHER" id="PTHR43405:SF1">
    <property type="entry name" value="GLYCOSYL HYDROLASE DIGH"/>
    <property type="match status" value="1"/>
</dbReference>
<evidence type="ECO:0000259" key="3">
    <source>
        <dbReference type="Pfam" id="PF02638"/>
    </source>
</evidence>
<dbReference type="EMBL" id="LYPA01000075">
    <property type="protein sequence ID" value="OBR63143.1"/>
    <property type="molecule type" value="Genomic_DNA"/>
</dbReference>
<gene>
    <name evidence="5" type="ORF">A7K91_23885</name>
</gene>
<dbReference type="Gene3D" id="3.20.20.80">
    <property type="entry name" value="Glycosidases"/>
    <property type="match status" value="1"/>
</dbReference>
<dbReference type="Pfam" id="PF07833">
    <property type="entry name" value="Cu_amine_oxidN1"/>
    <property type="match status" value="1"/>
</dbReference>
<feature type="domain" description="Copper amine oxidase-like N-terminal" evidence="4">
    <location>
        <begin position="44"/>
        <end position="152"/>
    </location>
</feature>
<evidence type="ECO:0000313" key="5">
    <source>
        <dbReference type="EMBL" id="OBR63143.1"/>
    </source>
</evidence>
<evidence type="ECO:0000259" key="4">
    <source>
        <dbReference type="Pfam" id="PF07833"/>
    </source>
</evidence>
<dbReference type="InterPro" id="IPR017853">
    <property type="entry name" value="GH"/>
</dbReference>
<evidence type="ECO:0000256" key="2">
    <source>
        <dbReference type="SAM" id="SignalP"/>
    </source>
</evidence>
<dbReference type="Pfam" id="PF02638">
    <property type="entry name" value="GHL10"/>
    <property type="match status" value="1"/>
</dbReference>
<evidence type="ECO:0008006" key="7">
    <source>
        <dbReference type="Google" id="ProtNLM"/>
    </source>
</evidence>
<dbReference type="SUPFAM" id="SSF55383">
    <property type="entry name" value="Copper amine oxidase, domain N"/>
    <property type="match status" value="1"/>
</dbReference>